<comment type="caution">
    <text evidence="2">The sequence shown here is derived from an EMBL/GenBank/DDBJ whole genome shotgun (WGS) entry which is preliminary data.</text>
</comment>
<feature type="compositionally biased region" description="Acidic residues" evidence="1">
    <location>
        <begin position="227"/>
        <end position="244"/>
    </location>
</feature>
<feature type="compositionally biased region" description="Acidic residues" evidence="1">
    <location>
        <begin position="191"/>
        <end position="204"/>
    </location>
</feature>
<dbReference type="EMBL" id="JAHLQT010007069">
    <property type="protein sequence ID" value="KAG7174743.1"/>
    <property type="molecule type" value="Genomic_DNA"/>
</dbReference>
<organism evidence="2 3">
    <name type="scientific">Homarus americanus</name>
    <name type="common">American lobster</name>
    <dbReference type="NCBI Taxonomy" id="6706"/>
    <lineage>
        <taxon>Eukaryota</taxon>
        <taxon>Metazoa</taxon>
        <taxon>Ecdysozoa</taxon>
        <taxon>Arthropoda</taxon>
        <taxon>Crustacea</taxon>
        <taxon>Multicrustacea</taxon>
        <taxon>Malacostraca</taxon>
        <taxon>Eumalacostraca</taxon>
        <taxon>Eucarida</taxon>
        <taxon>Decapoda</taxon>
        <taxon>Pleocyemata</taxon>
        <taxon>Astacidea</taxon>
        <taxon>Nephropoidea</taxon>
        <taxon>Nephropidae</taxon>
        <taxon>Homarus</taxon>
    </lineage>
</organism>
<proteinExistence type="predicted"/>
<evidence type="ECO:0000313" key="2">
    <source>
        <dbReference type="EMBL" id="KAG7174743.1"/>
    </source>
</evidence>
<sequence length="788" mass="84807">MLHLAAGVLDIQIKLQDCKPDVDSTRVIPGDSDTDKGRSATTCCVTEAVEENNTGEERDKDDRTLSELENPGSSRNVEETVTPTGKVLGCETMDLNSVRDSVSVEALAGKKECCQESDDRSISPESQMSDLRRSFSSPTSSMDFSPTEVREELVFGGHTSQVQGSRLSNKPPSDSLMTDSGISEHGTTESEYSDSLEPNDDDDALNASVMSQQTEEDVDNPPPVCETTEDDETIQQTSESDEAADMSWYDPTSNDFFIYCALGNSGNSIVEFQPTKETLGLLRRRSIESNKNINLVQEPRGRLLTGDAEETPVSYDPETCDSYSTCRKMFSDFPQSSPIYFRNKINGLEFYEDCDDAFPTIGNSVNSLGSPPRGSDDFYMQVLPVFPELNVTRKVMRIDYDFEMRDDSWGYSSTEPYFDVLTGQRILSTIYEFEVSSEEDTDSLNMAELCGGVEEGGMSISTDPRLRDIAIEGLNFVYDTGGGVAGDQVGSGGEREKTKNVEAGDGGAVLIQKRSEPQCSVGNVSTAQPTAESASDISSEGGGPLVDTPVHTVGEGEGVVIDTPGGIISEGVVIDTPGVIISEGDGSAVLEAMGPITHTPHSEGDAATIVRQNGDGDVVPRPHTHLVDMTVPDILLTSASQSDESSDETDVSNMAVADCFDMADTAISTPEEADVEVDPDEADIYDVIEAELIDLSDIVMTNTADTITNTSDTITSTPDTITNTSDTITNTTDTITNTTDTITNTTDTITNTSGTITNTTDTITNTSDTITNTSDTQSPVHLHNHQHT</sequence>
<name>A0A8J5N8M0_HOMAM</name>
<feature type="region of interest" description="Disordered" evidence="1">
    <location>
        <begin position="769"/>
        <end position="788"/>
    </location>
</feature>
<feature type="compositionally biased region" description="Basic and acidic residues" evidence="1">
    <location>
        <begin position="111"/>
        <end position="122"/>
    </location>
</feature>
<feature type="region of interest" description="Disordered" evidence="1">
    <location>
        <begin position="111"/>
        <end position="247"/>
    </location>
</feature>
<dbReference type="Proteomes" id="UP000747542">
    <property type="component" value="Unassembled WGS sequence"/>
</dbReference>
<protein>
    <submittedName>
        <fullName evidence="2">Uncharacterized protein</fullName>
    </submittedName>
</protein>
<accession>A0A8J5N8M0</accession>
<feature type="compositionally biased region" description="Polar residues" evidence="1">
    <location>
        <begin position="71"/>
        <end position="80"/>
    </location>
</feature>
<evidence type="ECO:0000313" key="3">
    <source>
        <dbReference type="Proteomes" id="UP000747542"/>
    </source>
</evidence>
<feature type="compositionally biased region" description="Polar residues" evidence="1">
    <location>
        <begin position="158"/>
        <end position="181"/>
    </location>
</feature>
<feature type="compositionally biased region" description="Basic and acidic residues" evidence="1">
    <location>
        <begin position="55"/>
        <end position="66"/>
    </location>
</feature>
<reference evidence="2" key="1">
    <citation type="journal article" date="2021" name="Sci. Adv.">
        <title>The American lobster genome reveals insights on longevity, neural, and immune adaptations.</title>
        <authorList>
            <person name="Polinski J.M."/>
            <person name="Zimin A.V."/>
            <person name="Clark K.F."/>
            <person name="Kohn A.B."/>
            <person name="Sadowski N."/>
            <person name="Timp W."/>
            <person name="Ptitsyn A."/>
            <person name="Khanna P."/>
            <person name="Romanova D.Y."/>
            <person name="Williams P."/>
            <person name="Greenwood S.J."/>
            <person name="Moroz L.L."/>
            <person name="Walt D.R."/>
            <person name="Bodnar A.G."/>
        </authorList>
    </citation>
    <scope>NUCLEOTIDE SEQUENCE</scope>
    <source>
        <strain evidence="2">GMGI-L3</strain>
    </source>
</reference>
<feature type="region of interest" description="Disordered" evidence="1">
    <location>
        <begin position="519"/>
        <end position="544"/>
    </location>
</feature>
<feature type="compositionally biased region" description="Low complexity" evidence="1">
    <location>
        <begin position="134"/>
        <end position="147"/>
    </location>
</feature>
<gene>
    <name evidence="2" type="ORF">Hamer_G023979</name>
</gene>
<evidence type="ECO:0000256" key="1">
    <source>
        <dbReference type="SAM" id="MobiDB-lite"/>
    </source>
</evidence>
<dbReference type="AlphaFoldDB" id="A0A8J5N8M0"/>
<feature type="region of interest" description="Disordered" evidence="1">
    <location>
        <begin position="51"/>
        <end position="80"/>
    </location>
</feature>
<keyword evidence="3" id="KW-1185">Reference proteome</keyword>
<feature type="compositionally biased region" description="Polar residues" evidence="1">
    <location>
        <begin position="519"/>
        <end position="538"/>
    </location>
</feature>